<dbReference type="GeneID" id="93380506"/>
<dbReference type="PANTHER" id="PTHR34861">
    <property type="match status" value="1"/>
</dbReference>
<dbReference type="EMBL" id="CSUW01000003">
    <property type="protein sequence ID" value="CPT21522.1"/>
    <property type="molecule type" value="Genomic_DNA"/>
</dbReference>
<protein>
    <submittedName>
        <fullName evidence="1 2">Cyclase</fullName>
    </submittedName>
</protein>
<dbReference type="GO" id="GO:0019441">
    <property type="term" value="P:L-tryptophan catabolic process to kynurenine"/>
    <property type="evidence" value="ECO:0007669"/>
    <property type="project" value="InterPro"/>
</dbReference>
<name>A0A0U0Y785_9MYCO</name>
<dbReference type="InterPro" id="IPR037175">
    <property type="entry name" value="KFase_sf"/>
</dbReference>
<dbReference type="AlphaFoldDB" id="A0A0U0Y785"/>
<comment type="caution">
    <text evidence="2">The sequence shown here is derived from an EMBL/GenBank/DDBJ whole genome shotgun (WGS) entry which is preliminary data.</text>
</comment>
<reference evidence="2 4" key="2">
    <citation type="submission" date="2018-08" db="EMBL/GenBank/DDBJ databases">
        <title>Linezolid Resistance in Mycobacterium abscessus: MIC Distribution and Comprehensive Investigation of Resistance Mechanisms.</title>
        <authorList>
            <person name="Ye M."/>
            <person name="Xu L."/>
            <person name="Zou Y."/>
            <person name="Li B."/>
            <person name="Guo Q."/>
            <person name="Zhang Y."/>
            <person name="Zhan M."/>
            <person name="Xu B."/>
            <person name="Yu F."/>
            <person name="Zhang Z."/>
            <person name="Chu H."/>
        </authorList>
    </citation>
    <scope>NUCLEOTIDE SEQUENCE [LARGE SCALE GENOMIC DNA]</scope>
    <source>
        <strain evidence="2 4">G143</strain>
    </source>
</reference>
<dbReference type="SUPFAM" id="SSF102198">
    <property type="entry name" value="Putative cyclase"/>
    <property type="match status" value="1"/>
</dbReference>
<dbReference type="Pfam" id="PF04199">
    <property type="entry name" value="Cyclase"/>
    <property type="match status" value="1"/>
</dbReference>
<evidence type="ECO:0000313" key="2">
    <source>
        <dbReference type="EMBL" id="RIT35288.1"/>
    </source>
</evidence>
<organism evidence="2 4">
    <name type="scientific">Mycobacteroides abscessus</name>
    <dbReference type="NCBI Taxonomy" id="36809"/>
    <lineage>
        <taxon>Bacteria</taxon>
        <taxon>Bacillati</taxon>
        <taxon>Actinomycetota</taxon>
        <taxon>Actinomycetes</taxon>
        <taxon>Mycobacteriales</taxon>
        <taxon>Mycobacteriaceae</taxon>
        <taxon>Mycobacteroides</taxon>
    </lineage>
</organism>
<gene>
    <name evidence="2" type="ORF">D2E76_17865</name>
    <name evidence="1" type="ORF">ERS075527_01779</name>
</gene>
<sequence>MGDDLAVLESYIQRCSNWGRWGSQDQLGTVNLITQEKIREAATLVKVGKTISLTMAYDADGPQNGYLGRANPQLYQLTSGPGYLVGEQQQVETQTLTELRKTSGEPTAGYYDDVLVMPTQSGTQWDALCHFFWRGKMYNGHRVADAGTGGSRSNGVQNYTGRIITRGVFVDLAEYWGVETLDPGYPITTADLDDYLAAKKLEIRSGDALIIRTGFMAARRGNWRDYAGGAAPGLSLHTAPWLRDHDIAAVATDTWGIEVLPNEIDVWQPLHVVSLVHTGLAFGEMFDLDGLSEDTKTDGVYEFMFVASPLPLTGASGSPVSALAIK</sequence>
<accession>A0A0U0Y785</accession>
<dbReference type="InterPro" id="IPR007325">
    <property type="entry name" value="KFase/CYL"/>
</dbReference>
<dbReference type="GO" id="GO:0004061">
    <property type="term" value="F:arylformamidase activity"/>
    <property type="evidence" value="ECO:0007669"/>
    <property type="project" value="InterPro"/>
</dbReference>
<dbReference type="PANTHER" id="PTHR34861:SF10">
    <property type="entry name" value="CYCLASE"/>
    <property type="match status" value="1"/>
</dbReference>
<evidence type="ECO:0000313" key="1">
    <source>
        <dbReference type="EMBL" id="CPT21522.1"/>
    </source>
</evidence>
<reference evidence="1 3" key="1">
    <citation type="submission" date="2015-03" db="EMBL/GenBank/DDBJ databases">
        <authorList>
            <consortium name="Pathogen Informatics"/>
            <person name="Murphy D."/>
        </authorList>
    </citation>
    <scope>NUCLEOTIDE SEQUENCE [LARGE SCALE GENOMIC DNA]</scope>
    <source>
        <strain evidence="1 3">PAP036</strain>
    </source>
</reference>
<dbReference type="Gene3D" id="3.50.30.50">
    <property type="entry name" value="Putative cyclase"/>
    <property type="match status" value="1"/>
</dbReference>
<proteinExistence type="predicted"/>
<evidence type="ECO:0000313" key="4">
    <source>
        <dbReference type="Proteomes" id="UP000284557"/>
    </source>
</evidence>
<dbReference type="Proteomes" id="UP000284557">
    <property type="component" value="Unassembled WGS sequence"/>
</dbReference>
<dbReference type="EMBL" id="QXBN01000014">
    <property type="protein sequence ID" value="RIT35288.1"/>
    <property type="molecule type" value="Genomic_DNA"/>
</dbReference>
<dbReference type="RefSeq" id="WP_005080917.1">
    <property type="nucleotide sequence ID" value="NZ_CM125927.1"/>
</dbReference>
<evidence type="ECO:0000313" key="3">
    <source>
        <dbReference type="Proteomes" id="UP000038487"/>
    </source>
</evidence>
<dbReference type="Proteomes" id="UP000038487">
    <property type="component" value="Unassembled WGS sequence"/>
</dbReference>